<evidence type="ECO:0000259" key="6">
    <source>
        <dbReference type="Pfam" id="PF00588"/>
    </source>
</evidence>
<dbReference type="GO" id="GO:0002128">
    <property type="term" value="P:tRNA nucleoside ribose methylation"/>
    <property type="evidence" value="ECO:0000318"/>
    <property type="project" value="GO_Central"/>
</dbReference>
<dbReference type="eggNOG" id="ENOG502S173">
    <property type="taxonomic scope" value="Eukaryota"/>
</dbReference>
<comment type="similarity">
    <text evidence="1">Belongs to the class IV-like SAM-binding methyltransferase superfamily. RNA methyltransferase TrmH family.</text>
</comment>
<keyword evidence="2" id="KW-0489">Methyltransferase</keyword>
<feature type="compositionally biased region" description="Low complexity" evidence="5">
    <location>
        <begin position="30"/>
        <end position="44"/>
    </location>
</feature>
<evidence type="ECO:0000313" key="7">
    <source>
        <dbReference type="EMBL" id="EED90582.1"/>
    </source>
</evidence>
<dbReference type="KEGG" id="tps:THAPSDRAFT_7453"/>
<dbReference type="GO" id="GO:0005829">
    <property type="term" value="C:cytosol"/>
    <property type="evidence" value="ECO:0000318"/>
    <property type="project" value="GO_Central"/>
</dbReference>
<feature type="region of interest" description="Disordered" evidence="5">
    <location>
        <begin position="1"/>
        <end position="59"/>
    </location>
</feature>
<dbReference type="SUPFAM" id="SSF75217">
    <property type="entry name" value="alpha/beta knot"/>
    <property type="match status" value="1"/>
</dbReference>
<evidence type="ECO:0000256" key="4">
    <source>
        <dbReference type="ARBA" id="ARBA00022691"/>
    </source>
</evidence>
<dbReference type="RefSeq" id="XP_002291731.1">
    <property type="nucleotide sequence ID" value="XM_002291695.1"/>
</dbReference>
<dbReference type="HOGENOM" id="CLU_054880_0_0_1"/>
<keyword evidence="4" id="KW-0949">S-adenosyl-L-methionine</keyword>
<dbReference type="InParanoid" id="B8C6K0"/>
<dbReference type="GO" id="GO:0008173">
    <property type="term" value="F:RNA methyltransferase activity"/>
    <property type="evidence" value="ECO:0007669"/>
    <property type="project" value="InterPro"/>
</dbReference>
<gene>
    <name evidence="7" type="ORF">THAPSDRAFT_7453</name>
</gene>
<evidence type="ECO:0000313" key="8">
    <source>
        <dbReference type="Proteomes" id="UP000001449"/>
    </source>
</evidence>
<sequence length="416" mass="45848">MSKQYGSNDNVDEVSNLLESTGLEVEDAKSTPSASTSRSSMKTSTHQKPTNKHKPSPLAGVPIGPIFFNTSSEPVILRYMYEGGHIAQGRLCYLQPTFGNSNNITASQLVQTLANDGVDFDTFYACAYETRMSEGGWMPLEPSPRYTNPYDKNGNWKDRGVDENHRQSLDLTFPLPSSTDDSSISSRRIDIKLFRRPKTPSRDTTSIQSLRDVIDSEATVDDDDTILQQQSATQQTIEHSSDALLAISSAVPGGKLPLHGFFGIGILQPKTTPNVGTLWRSAFQLGASVLYTIGGRYKYSSTDTLNVPARVPLIELDDWTSFAEWAAPRSAVWVVIEMGGTPLKDFVHPRNAIYILGSEDHGVPKSVVRACREVVSLECEMYGSYNVAVAGSIVMYDRLIKMRKAEEEKASNRSSK</sequence>
<dbReference type="PANTHER" id="PTHR42786:SF6">
    <property type="entry name" value="TRNA_RRNA METHYLTRANSFERASE SPOU TYPE DOMAIN-CONTAINING PROTEIN"/>
    <property type="match status" value="1"/>
</dbReference>
<dbReference type="STRING" id="35128.B8C6K0"/>
<keyword evidence="8" id="KW-1185">Reference proteome</keyword>
<dbReference type="Pfam" id="PF00588">
    <property type="entry name" value="SpoU_methylase"/>
    <property type="match status" value="1"/>
</dbReference>
<dbReference type="Proteomes" id="UP000001449">
    <property type="component" value="Chromosome 8"/>
</dbReference>
<dbReference type="Gene3D" id="3.40.1280.10">
    <property type="match status" value="1"/>
</dbReference>
<feature type="domain" description="tRNA/rRNA methyltransferase SpoU type" evidence="6">
    <location>
        <begin position="266"/>
        <end position="396"/>
    </location>
</feature>
<keyword evidence="3" id="KW-0808">Transferase</keyword>
<dbReference type="InterPro" id="IPR029028">
    <property type="entry name" value="Alpha/beta_knot_MTases"/>
</dbReference>
<dbReference type="InterPro" id="IPR001537">
    <property type="entry name" value="SpoU_MeTrfase"/>
</dbReference>
<dbReference type="OMA" id="WVVIEMG"/>
<evidence type="ECO:0000256" key="2">
    <source>
        <dbReference type="ARBA" id="ARBA00022603"/>
    </source>
</evidence>
<dbReference type="EMBL" id="CM000644">
    <property type="protein sequence ID" value="EED90582.1"/>
    <property type="molecule type" value="Genomic_DNA"/>
</dbReference>
<reference evidence="7 8" key="2">
    <citation type="journal article" date="2008" name="Nature">
        <title>The Phaeodactylum genome reveals the evolutionary history of diatom genomes.</title>
        <authorList>
            <person name="Bowler C."/>
            <person name="Allen A.E."/>
            <person name="Badger J.H."/>
            <person name="Grimwood J."/>
            <person name="Jabbari K."/>
            <person name="Kuo A."/>
            <person name="Maheswari U."/>
            <person name="Martens C."/>
            <person name="Maumus F."/>
            <person name="Otillar R.P."/>
            <person name="Rayko E."/>
            <person name="Salamov A."/>
            <person name="Vandepoele K."/>
            <person name="Beszteri B."/>
            <person name="Gruber A."/>
            <person name="Heijde M."/>
            <person name="Katinka M."/>
            <person name="Mock T."/>
            <person name="Valentin K."/>
            <person name="Verret F."/>
            <person name="Berges J.A."/>
            <person name="Brownlee C."/>
            <person name="Cadoret J.P."/>
            <person name="Chiovitti A."/>
            <person name="Choi C.J."/>
            <person name="Coesel S."/>
            <person name="De Martino A."/>
            <person name="Detter J.C."/>
            <person name="Durkin C."/>
            <person name="Falciatore A."/>
            <person name="Fournet J."/>
            <person name="Haruta M."/>
            <person name="Huysman M.J."/>
            <person name="Jenkins B.D."/>
            <person name="Jiroutova K."/>
            <person name="Jorgensen R.E."/>
            <person name="Joubert Y."/>
            <person name="Kaplan A."/>
            <person name="Kroger N."/>
            <person name="Kroth P.G."/>
            <person name="La Roche J."/>
            <person name="Lindquist E."/>
            <person name="Lommer M."/>
            <person name="Martin-Jezequel V."/>
            <person name="Lopez P.J."/>
            <person name="Lucas S."/>
            <person name="Mangogna M."/>
            <person name="McGinnis K."/>
            <person name="Medlin L.K."/>
            <person name="Montsant A."/>
            <person name="Oudot-Le Secq M.P."/>
            <person name="Napoli C."/>
            <person name="Obornik M."/>
            <person name="Parker M.S."/>
            <person name="Petit J.L."/>
            <person name="Porcel B.M."/>
            <person name="Poulsen N."/>
            <person name="Robison M."/>
            <person name="Rychlewski L."/>
            <person name="Rynearson T.A."/>
            <person name="Schmutz J."/>
            <person name="Shapiro H."/>
            <person name="Siaut M."/>
            <person name="Stanley M."/>
            <person name="Sussman M.R."/>
            <person name="Taylor A.R."/>
            <person name="Vardi A."/>
            <person name="von Dassow P."/>
            <person name="Vyverman W."/>
            <person name="Willis A."/>
            <person name="Wyrwicz L.S."/>
            <person name="Rokhsar D.S."/>
            <person name="Weissenbach J."/>
            <person name="Armbrust E.V."/>
            <person name="Green B.R."/>
            <person name="Van de Peer Y."/>
            <person name="Grigoriev I.V."/>
        </authorList>
    </citation>
    <scope>NUCLEOTIDE SEQUENCE [LARGE SCALE GENOMIC DNA]</scope>
    <source>
        <strain evidence="7 8">CCMP1335</strain>
    </source>
</reference>
<dbReference type="GO" id="GO:0003723">
    <property type="term" value="F:RNA binding"/>
    <property type="evidence" value="ECO:0007669"/>
    <property type="project" value="InterPro"/>
</dbReference>
<dbReference type="AlphaFoldDB" id="B8C6K0"/>
<evidence type="ECO:0000256" key="1">
    <source>
        <dbReference type="ARBA" id="ARBA00007228"/>
    </source>
</evidence>
<evidence type="ECO:0000256" key="3">
    <source>
        <dbReference type="ARBA" id="ARBA00022679"/>
    </source>
</evidence>
<protein>
    <recommendedName>
        <fullName evidence="6">tRNA/rRNA methyltransferase SpoU type domain-containing protein</fullName>
    </recommendedName>
</protein>
<dbReference type="InterPro" id="IPR029026">
    <property type="entry name" value="tRNA_m1G_MTases_N"/>
</dbReference>
<organism evidence="7 8">
    <name type="scientific">Thalassiosira pseudonana</name>
    <name type="common">Marine diatom</name>
    <name type="synonym">Cyclotella nana</name>
    <dbReference type="NCBI Taxonomy" id="35128"/>
    <lineage>
        <taxon>Eukaryota</taxon>
        <taxon>Sar</taxon>
        <taxon>Stramenopiles</taxon>
        <taxon>Ochrophyta</taxon>
        <taxon>Bacillariophyta</taxon>
        <taxon>Coscinodiscophyceae</taxon>
        <taxon>Thalassiosirophycidae</taxon>
        <taxon>Thalassiosirales</taxon>
        <taxon>Thalassiosiraceae</taxon>
        <taxon>Thalassiosira</taxon>
    </lineage>
</organism>
<dbReference type="PaxDb" id="35128-Thaps7453"/>
<dbReference type="PANTHER" id="PTHR42786">
    <property type="entry name" value="TRNA/RRNA METHYLTRANSFERASE"/>
    <property type="match status" value="1"/>
</dbReference>
<name>B8C6K0_THAPS</name>
<accession>B8C6K0</accession>
<dbReference type="InterPro" id="IPR004384">
    <property type="entry name" value="RNA_MeTrfase_TrmJ/LasT"/>
</dbReference>
<dbReference type="GeneID" id="7443475"/>
<evidence type="ECO:0000256" key="5">
    <source>
        <dbReference type="SAM" id="MobiDB-lite"/>
    </source>
</evidence>
<reference evidence="7 8" key="1">
    <citation type="journal article" date="2004" name="Science">
        <title>The genome of the diatom Thalassiosira pseudonana: ecology, evolution, and metabolism.</title>
        <authorList>
            <person name="Armbrust E.V."/>
            <person name="Berges J.A."/>
            <person name="Bowler C."/>
            <person name="Green B.R."/>
            <person name="Martinez D."/>
            <person name="Putnam N.H."/>
            <person name="Zhou S."/>
            <person name="Allen A.E."/>
            <person name="Apt K.E."/>
            <person name="Bechner M."/>
            <person name="Brzezinski M.A."/>
            <person name="Chaal B.K."/>
            <person name="Chiovitti A."/>
            <person name="Davis A.K."/>
            <person name="Demarest M.S."/>
            <person name="Detter J.C."/>
            <person name="Glavina T."/>
            <person name="Goodstein D."/>
            <person name="Hadi M.Z."/>
            <person name="Hellsten U."/>
            <person name="Hildebrand M."/>
            <person name="Jenkins B.D."/>
            <person name="Jurka J."/>
            <person name="Kapitonov V.V."/>
            <person name="Kroger N."/>
            <person name="Lau W.W."/>
            <person name="Lane T.W."/>
            <person name="Larimer F.W."/>
            <person name="Lippmeier J.C."/>
            <person name="Lucas S."/>
            <person name="Medina M."/>
            <person name="Montsant A."/>
            <person name="Obornik M."/>
            <person name="Parker M.S."/>
            <person name="Palenik B."/>
            <person name="Pazour G.J."/>
            <person name="Richardson P.M."/>
            <person name="Rynearson T.A."/>
            <person name="Saito M.A."/>
            <person name="Schwartz D.C."/>
            <person name="Thamatrakoln K."/>
            <person name="Valentin K."/>
            <person name="Vardi A."/>
            <person name="Wilkerson F.P."/>
            <person name="Rokhsar D.S."/>
        </authorList>
    </citation>
    <scope>NUCLEOTIDE SEQUENCE [LARGE SCALE GENOMIC DNA]</scope>
    <source>
        <strain evidence="7 8">CCMP1335</strain>
    </source>
</reference>
<proteinExistence type="inferred from homology"/>
<dbReference type="CDD" id="cd18098">
    <property type="entry name" value="SpoU-like"/>
    <property type="match status" value="1"/>
</dbReference>